<evidence type="ECO:0000313" key="2">
    <source>
        <dbReference type="Proteomes" id="UP001500368"/>
    </source>
</evidence>
<sequence>MSFIGTNGGNKATAQALPANRYAAARPKIPQVGLHTSEFPAGHLLLALWLFINGRIDHGSYHGGSDAHGNRNQYAPWSWYTWHAPAINPFAAGLVANCRSDEWDRISKVWRDNLIDGLAYMAHLYSRWCVSQGLGPVPAVLLTAAQARAGAHGFVYHGALQSDRTDPTGLRNVFPWEQFRARFIAYENGTTTASTTIKEKIMSWSERLTSLVSGNKVPAGDILTHAHRAADLAAERVKALGSRVWTFGVRSLVSGDTISTGTVLTYAHLRAHQSLAGVNKVDAKVDALAETLDEVLGGQGRILAAVKAVPEQISVETAEDIAKRLQITVAEVEPEPETQED</sequence>
<evidence type="ECO:0008006" key="3">
    <source>
        <dbReference type="Google" id="ProtNLM"/>
    </source>
</evidence>
<evidence type="ECO:0000313" key="1">
    <source>
        <dbReference type="EMBL" id="GAA4923574.1"/>
    </source>
</evidence>
<proteinExistence type="predicted"/>
<keyword evidence="2" id="KW-1185">Reference proteome</keyword>
<dbReference type="RefSeq" id="WP_345477949.1">
    <property type="nucleotide sequence ID" value="NZ_BAABLW010000007.1"/>
</dbReference>
<dbReference type="Proteomes" id="UP001500368">
    <property type="component" value="Unassembled WGS sequence"/>
</dbReference>
<name>A0ABP9G062_9MICC</name>
<dbReference type="EMBL" id="BAABLW010000007">
    <property type="protein sequence ID" value="GAA4923574.1"/>
    <property type="molecule type" value="Genomic_DNA"/>
</dbReference>
<gene>
    <name evidence="1" type="ORF">GCM10025790_20890</name>
</gene>
<comment type="caution">
    <text evidence="1">The sequence shown here is derived from an EMBL/GenBank/DDBJ whole genome shotgun (WGS) entry which is preliminary data.</text>
</comment>
<protein>
    <recommendedName>
        <fullName evidence="3">Lysin A</fullName>
    </recommendedName>
</protein>
<organism evidence="1 2">
    <name type="scientific">Nesterenkonia rhizosphaerae</name>
    <dbReference type="NCBI Taxonomy" id="1348272"/>
    <lineage>
        <taxon>Bacteria</taxon>
        <taxon>Bacillati</taxon>
        <taxon>Actinomycetota</taxon>
        <taxon>Actinomycetes</taxon>
        <taxon>Micrococcales</taxon>
        <taxon>Micrococcaceae</taxon>
        <taxon>Nesterenkonia</taxon>
    </lineage>
</organism>
<accession>A0ABP9G062</accession>
<reference evidence="2" key="1">
    <citation type="journal article" date="2019" name="Int. J. Syst. Evol. Microbiol.">
        <title>The Global Catalogue of Microorganisms (GCM) 10K type strain sequencing project: providing services to taxonomists for standard genome sequencing and annotation.</title>
        <authorList>
            <consortium name="The Broad Institute Genomics Platform"/>
            <consortium name="The Broad Institute Genome Sequencing Center for Infectious Disease"/>
            <person name="Wu L."/>
            <person name="Ma J."/>
        </authorList>
    </citation>
    <scope>NUCLEOTIDE SEQUENCE [LARGE SCALE GENOMIC DNA]</scope>
    <source>
        <strain evidence="2">JCM 19129</strain>
    </source>
</reference>